<evidence type="ECO:0000313" key="3">
    <source>
        <dbReference type="Proteomes" id="UP000295416"/>
    </source>
</evidence>
<dbReference type="OrthoDB" id="2989967at2"/>
<feature type="domain" description="IDEAL" evidence="1">
    <location>
        <begin position="34"/>
        <end position="70"/>
    </location>
</feature>
<proteinExistence type="predicted"/>
<evidence type="ECO:0000313" key="2">
    <source>
        <dbReference type="EMBL" id="TCP27047.1"/>
    </source>
</evidence>
<accession>A0A4R2NY87</accession>
<dbReference type="Proteomes" id="UP000295416">
    <property type="component" value="Unassembled WGS sequence"/>
</dbReference>
<protein>
    <submittedName>
        <fullName evidence="2">IDEAL domain-containing protein</fullName>
    </submittedName>
</protein>
<dbReference type="AlphaFoldDB" id="A0A4R2NY87"/>
<dbReference type="Pfam" id="PF08858">
    <property type="entry name" value="IDEAL"/>
    <property type="match status" value="1"/>
</dbReference>
<organism evidence="2 3">
    <name type="scientific">Scopulibacillus darangshiensis</name>
    <dbReference type="NCBI Taxonomy" id="442528"/>
    <lineage>
        <taxon>Bacteria</taxon>
        <taxon>Bacillati</taxon>
        <taxon>Bacillota</taxon>
        <taxon>Bacilli</taxon>
        <taxon>Bacillales</taxon>
        <taxon>Sporolactobacillaceae</taxon>
        <taxon>Scopulibacillus</taxon>
    </lineage>
</organism>
<dbReference type="Gene3D" id="4.10.810.10">
    <property type="entry name" value="Virus Scaffolding Protein, Chain A"/>
    <property type="match status" value="1"/>
</dbReference>
<dbReference type="SMART" id="SM00914">
    <property type="entry name" value="IDEAL"/>
    <property type="match status" value="1"/>
</dbReference>
<keyword evidence="3" id="KW-1185">Reference proteome</keyword>
<evidence type="ECO:0000259" key="1">
    <source>
        <dbReference type="SMART" id="SM00914"/>
    </source>
</evidence>
<gene>
    <name evidence="2" type="ORF">EV207_11825</name>
</gene>
<reference evidence="2 3" key="1">
    <citation type="submission" date="2019-03" db="EMBL/GenBank/DDBJ databases">
        <title>Genomic Encyclopedia of Type Strains, Phase IV (KMG-IV): sequencing the most valuable type-strain genomes for metagenomic binning, comparative biology and taxonomic classification.</title>
        <authorList>
            <person name="Goeker M."/>
        </authorList>
    </citation>
    <scope>NUCLEOTIDE SEQUENCE [LARGE SCALE GENOMIC DNA]</scope>
    <source>
        <strain evidence="2 3">DSM 19377</strain>
    </source>
</reference>
<dbReference type="EMBL" id="SLXK01000018">
    <property type="protein sequence ID" value="TCP27047.1"/>
    <property type="molecule type" value="Genomic_DNA"/>
</dbReference>
<dbReference type="InterPro" id="IPR014957">
    <property type="entry name" value="IDEAL_dom"/>
</dbReference>
<dbReference type="InterPro" id="IPR027393">
    <property type="entry name" value="Virus_scaffolding_prot_C"/>
</dbReference>
<comment type="caution">
    <text evidence="2">The sequence shown here is derived from an EMBL/GenBank/DDBJ whole genome shotgun (WGS) entry which is preliminary data.</text>
</comment>
<sequence length="75" mass="8957">MRNEPSYHNNAKSLAMLREKQPKVSVTEVYAQMMLDELVLNQRVKQLRVMIDESLDKKDKELFLSLSEEYRQLTR</sequence>
<name>A0A4R2NY87_9BACL</name>
<dbReference type="RefSeq" id="WP_132746524.1">
    <property type="nucleotide sequence ID" value="NZ_SLXK01000018.1"/>
</dbReference>